<keyword evidence="3" id="KW-1185">Reference proteome</keyword>
<evidence type="ECO:0000313" key="3">
    <source>
        <dbReference type="Proteomes" id="UP000250235"/>
    </source>
</evidence>
<dbReference type="EMBL" id="KQ999863">
    <property type="protein sequence ID" value="KZV40804.1"/>
    <property type="molecule type" value="Genomic_DNA"/>
</dbReference>
<feature type="transmembrane region" description="Helical" evidence="1">
    <location>
        <begin position="304"/>
        <end position="322"/>
    </location>
</feature>
<protein>
    <submittedName>
        <fullName evidence="2">Uncharacterized protein</fullName>
    </submittedName>
</protein>
<keyword evidence="1" id="KW-1133">Transmembrane helix</keyword>
<keyword evidence="1" id="KW-0472">Membrane</keyword>
<keyword evidence="1" id="KW-0812">Transmembrane</keyword>
<name>A0A2Z7C1N5_9LAMI</name>
<evidence type="ECO:0000313" key="2">
    <source>
        <dbReference type="EMBL" id="KZV40804.1"/>
    </source>
</evidence>
<gene>
    <name evidence="2" type="ORF">F511_16536</name>
</gene>
<accession>A0A2Z7C1N5</accession>
<dbReference type="Proteomes" id="UP000250235">
    <property type="component" value="Unassembled WGS sequence"/>
</dbReference>
<sequence length="360" mass="40200">MRRRFVFATGSPAATASYPISSHTLSSSRVHFSLWPRISLRTSQQIALYNTSQHSFKDDSSPTAFIPKLKTTNGSYLYCDHHKLAPKLTSPISTVLFPIILNIQLRASRISLAESSLHSHGKIPELIVFKRFASKLVSPETSSRQELQPRTIQNRFSPELFYSVQPVPVLFHATRELPIARTKSPKLLTNTLPPLTTYLQRCVLRLRLDPAEREKRCVVLSCDWIPSCWFSMRRRLRCEGERQYRTLISLLGSLPPCAEWLITTVHGRGNSRSSCLMHPLCLSSLAPLWVELSIVLWRLMHSTCILFLAVISVVLLLSVLGFDPMSLRGLVCFFVILFSGNPGSTAGRGFNPAGGAPGGG</sequence>
<organism evidence="2 3">
    <name type="scientific">Dorcoceras hygrometricum</name>
    <dbReference type="NCBI Taxonomy" id="472368"/>
    <lineage>
        <taxon>Eukaryota</taxon>
        <taxon>Viridiplantae</taxon>
        <taxon>Streptophyta</taxon>
        <taxon>Embryophyta</taxon>
        <taxon>Tracheophyta</taxon>
        <taxon>Spermatophyta</taxon>
        <taxon>Magnoliopsida</taxon>
        <taxon>eudicotyledons</taxon>
        <taxon>Gunneridae</taxon>
        <taxon>Pentapetalae</taxon>
        <taxon>asterids</taxon>
        <taxon>lamiids</taxon>
        <taxon>Lamiales</taxon>
        <taxon>Gesneriaceae</taxon>
        <taxon>Didymocarpoideae</taxon>
        <taxon>Trichosporeae</taxon>
        <taxon>Loxocarpinae</taxon>
        <taxon>Dorcoceras</taxon>
    </lineage>
</organism>
<evidence type="ECO:0000256" key="1">
    <source>
        <dbReference type="SAM" id="Phobius"/>
    </source>
</evidence>
<dbReference type="AlphaFoldDB" id="A0A2Z7C1N5"/>
<proteinExistence type="predicted"/>
<reference evidence="2 3" key="1">
    <citation type="journal article" date="2015" name="Proc. Natl. Acad. Sci. U.S.A.">
        <title>The resurrection genome of Boea hygrometrica: A blueprint for survival of dehydration.</title>
        <authorList>
            <person name="Xiao L."/>
            <person name="Yang G."/>
            <person name="Zhang L."/>
            <person name="Yang X."/>
            <person name="Zhao S."/>
            <person name="Ji Z."/>
            <person name="Zhou Q."/>
            <person name="Hu M."/>
            <person name="Wang Y."/>
            <person name="Chen M."/>
            <person name="Xu Y."/>
            <person name="Jin H."/>
            <person name="Xiao X."/>
            <person name="Hu G."/>
            <person name="Bao F."/>
            <person name="Hu Y."/>
            <person name="Wan P."/>
            <person name="Li L."/>
            <person name="Deng X."/>
            <person name="Kuang T."/>
            <person name="Xiang C."/>
            <person name="Zhu J.K."/>
            <person name="Oliver M.J."/>
            <person name="He Y."/>
        </authorList>
    </citation>
    <scope>NUCLEOTIDE SEQUENCE [LARGE SCALE GENOMIC DNA]</scope>
    <source>
        <strain evidence="3">cv. XS01</strain>
    </source>
</reference>